<dbReference type="PANTHER" id="PTHR30313:SF2">
    <property type="entry name" value="DNA PRIMASE"/>
    <property type="match status" value="1"/>
</dbReference>
<dbReference type="PROSITE" id="PS50880">
    <property type="entry name" value="TOPRIM"/>
    <property type="match status" value="1"/>
</dbReference>
<dbReference type="CDD" id="cd03364">
    <property type="entry name" value="TOPRIM_DnaG_primases"/>
    <property type="match status" value="1"/>
</dbReference>
<dbReference type="InterPro" id="IPR030846">
    <property type="entry name" value="DnaG_bac"/>
</dbReference>
<evidence type="ECO:0000256" key="6">
    <source>
        <dbReference type="ARBA" id="ARBA00022723"/>
    </source>
</evidence>
<keyword evidence="7 12" id="KW-0863">Zinc-finger</keyword>
<dbReference type="EC" id="2.7.7.101" evidence="12"/>
<dbReference type="Gene3D" id="3.40.1360.10">
    <property type="match status" value="1"/>
</dbReference>
<dbReference type="FunFam" id="3.90.580.10:FF:000001">
    <property type="entry name" value="DNA primase"/>
    <property type="match status" value="1"/>
</dbReference>
<dbReference type="InterPro" id="IPR050219">
    <property type="entry name" value="DnaG_primase"/>
</dbReference>
<evidence type="ECO:0000256" key="5">
    <source>
        <dbReference type="ARBA" id="ARBA00022705"/>
    </source>
</evidence>
<keyword evidence="4 12" id="KW-0548">Nucleotidyltransferase</keyword>
<dbReference type="InterPro" id="IPR036977">
    <property type="entry name" value="DNA_primase_Znf_CHC2"/>
</dbReference>
<accession>A0A2H0BL83</accession>
<dbReference type="SUPFAM" id="SSF57783">
    <property type="entry name" value="Zinc beta-ribbon"/>
    <property type="match status" value="1"/>
</dbReference>
<evidence type="ECO:0000256" key="8">
    <source>
        <dbReference type="ARBA" id="ARBA00022833"/>
    </source>
</evidence>
<evidence type="ECO:0000256" key="11">
    <source>
        <dbReference type="ARBA" id="ARBA00023163"/>
    </source>
</evidence>
<dbReference type="Gene3D" id="3.90.580.10">
    <property type="entry name" value="Zinc finger, CHC2-type domain"/>
    <property type="match status" value="1"/>
</dbReference>
<keyword evidence="6 12" id="KW-0479">Metal-binding</keyword>
<dbReference type="InterPro" id="IPR037068">
    <property type="entry name" value="DNA_primase_core_N_sf"/>
</dbReference>
<keyword evidence="10 12" id="KW-0238">DNA-binding</keyword>
<dbReference type="SUPFAM" id="SSF56731">
    <property type="entry name" value="DNA primase core"/>
    <property type="match status" value="1"/>
</dbReference>
<comment type="subunit">
    <text evidence="12">Monomer. Interacts with DnaB.</text>
</comment>
<evidence type="ECO:0000256" key="4">
    <source>
        <dbReference type="ARBA" id="ARBA00022695"/>
    </source>
</evidence>
<keyword evidence="8 12" id="KW-0862">Zinc</keyword>
<dbReference type="Gene3D" id="3.90.980.10">
    <property type="entry name" value="DNA primase, catalytic core, N-terminal domain"/>
    <property type="match status" value="1"/>
</dbReference>
<dbReference type="InterPro" id="IPR006295">
    <property type="entry name" value="DNA_primase_DnaG"/>
</dbReference>
<dbReference type="HAMAP" id="MF_00974">
    <property type="entry name" value="DNA_primase_DnaG"/>
    <property type="match status" value="1"/>
</dbReference>
<dbReference type="Pfam" id="PF01807">
    <property type="entry name" value="Zn_ribbon_DnaG"/>
    <property type="match status" value="1"/>
</dbReference>
<dbReference type="GO" id="GO:1990077">
    <property type="term" value="C:primosome complex"/>
    <property type="evidence" value="ECO:0007669"/>
    <property type="project" value="UniProtKB-KW"/>
</dbReference>
<dbReference type="GO" id="GO:0003677">
    <property type="term" value="F:DNA binding"/>
    <property type="evidence" value="ECO:0007669"/>
    <property type="project" value="UniProtKB-KW"/>
</dbReference>
<keyword evidence="5 12" id="KW-0235">DNA replication</keyword>
<comment type="cofactor">
    <cofactor evidence="12">
        <name>Zn(2+)</name>
        <dbReference type="ChEBI" id="CHEBI:29105"/>
    </cofactor>
    <text evidence="12">Binds 1 zinc ion per monomer.</text>
</comment>
<dbReference type="InterPro" id="IPR002694">
    <property type="entry name" value="Znf_CHC2"/>
</dbReference>
<comment type="domain">
    <text evidence="12">Contains an N-terminal zinc-binding domain, a central core domain that contains the primase activity, and a C-terminal DnaB-binding domain.</text>
</comment>
<keyword evidence="2 12" id="KW-0639">Primosome</keyword>
<feature type="domain" description="Toprim" evidence="13">
    <location>
        <begin position="256"/>
        <end position="339"/>
    </location>
</feature>
<keyword evidence="11 12" id="KW-0804">Transcription</keyword>
<dbReference type="PANTHER" id="PTHR30313">
    <property type="entry name" value="DNA PRIMASE"/>
    <property type="match status" value="1"/>
</dbReference>
<dbReference type="GO" id="GO:0006269">
    <property type="term" value="P:DNA replication, synthesis of primer"/>
    <property type="evidence" value="ECO:0007669"/>
    <property type="project" value="UniProtKB-UniRule"/>
</dbReference>
<organism evidence="14 15">
    <name type="scientific">Candidatus Vogelbacteria bacterium CG22_combo_CG10-13_8_21_14_all_37_9</name>
    <dbReference type="NCBI Taxonomy" id="1975046"/>
    <lineage>
        <taxon>Bacteria</taxon>
        <taxon>Candidatus Vogeliibacteriota</taxon>
    </lineage>
</organism>
<keyword evidence="9" id="KW-0460">Magnesium</keyword>
<name>A0A2H0BL83_9BACT</name>
<dbReference type="AlphaFoldDB" id="A0A2H0BL83"/>
<evidence type="ECO:0000256" key="12">
    <source>
        <dbReference type="HAMAP-Rule" id="MF_00974"/>
    </source>
</evidence>
<dbReference type="InterPro" id="IPR006171">
    <property type="entry name" value="TOPRIM_dom"/>
</dbReference>
<dbReference type="InterPro" id="IPR034151">
    <property type="entry name" value="TOPRIM_DnaG_bac"/>
</dbReference>
<dbReference type="Proteomes" id="UP000229334">
    <property type="component" value="Unassembled WGS sequence"/>
</dbReference>
<evidence type="ECO:0000256" key="9">
    <source>
        <dbReference type="ARBA" id="ARBA00022842"/>
    </source>
</evidence>
<evidence type="ECO:0000259" key="13">
    <source>
        <dbReference type="PROSITE" id="PS50880"/>
    </source>
</evidence>
<comment type="similarity">
    <text evidence="12">Belongs to the DnaG primase family.</text>
</comment>
<comment type="caution">
    <text evidence="14">The sequence shown here is derived from an EMBL/GenBank/DDBJ whole genome shotgun (WGS) entry which is preliminary data.</text>
</comment>
<comment type="catalytic activity">
    <reaction evidence="12">
        <text>ssDNA + n NTP = ssDNA/pppN(pN)n-1 hybrid + (n-1) diphosphate.</text>
        <dbReference type="EC" id="2.7.7.101"/>
    </reaction>
</comment>
<keyword evidence="3 12" id="KW-0808">Transferase</keyword>
<evidence type="ECO:0000256" key="7">
    <source>
        <dbReference type="ARBA" id="ARBA00022771"/>
    </source>
</evidence>
<dbReference type="GO" id="GO:0003899">
    <property type="term" value="F:DNA-directed RNA polymerase activity"/>
    <property type="evidence" value="ECO:0007669"/>
    <property type="project" value="UniProtKB-UniRule"/>
</dbReference>
<dbReference type="GO" id="GO:0000428">
    <property type="term" value="C:DNA-directed RNA polymerase complex"/>
    <property type="evidence" value="ECO:0007669"/>
    <property type="project" value="UniProtKB-KW"/>
</dbReference>
<dbReference type="SMART" id="SM00493">
    <property type="entry name" value="TOPRIM"/>
    <property type="match status" value="1"/>
</dbReference>
<dbReference type="Pfam" id="PF13155">
    <property type="entry name" value="Toprim_2"/>
    <property type="match status" value="1"/>
</dbReference>
<sequence>MASTVEQIKARLSIVEVAGSYLKLEKAGGNFRAQCPFHNEKTPSFFVSPSRQSYHCFGCNQGGDIFTFVQEMEGVDFLGSLKILAERAGVEISYQSQPDKNKFERLYTCLEAATKIYEAGLAKDSAVQKYLLDRGVSTESIKKFRLGFVADSWRFLHDELIQQKFTLNELLTTGLVVEGERNSGTKGKVYYDRFRGRIMFPLVDPAGRVIGFSGRIFGNNNQVVAKYLNSPQTELFDKSRFLFGYDKAKIAIRRADQVVLVEGQLDLVLSHQAGVENTVAGSGTALTIEQLTLLSRLTKNLVMAYDYDLAGLKASRRAINLAQASGFSIKIAKLPSGSDPADLIKQDPTKWQQAITRAKHHIDFLLDALVEEGYQGLDLNRAINQDVLPAVKQLAKKMEQAHFITKISAILNIEETAIWSDLNNLTDSDELTETISTTPTLAPVLPSRGKLILDRLFGLIFWLNSQTEINLKAVDPETKLKEILGPETYQVESEVRIKDREKLIMETEHFYLGAEALDQTIIELLDNLRLEHLRQALKEALAELRQAELAKDPSRLEQCLKKCQAITQELNILKK</sequence>
<dbReference type="Pfam" id="PF08275">
    <property type="entry name" value="DNAG_N"/>
    <property type="match status" value="1"/>
</dbReference>
<gene>
    <name evidence="12 14" type="primary">dnaG</name>
    <name evidence="14" type="ORF">COX02_00250</name>
</gene>
<proteinExistence type="inferred from homology"/>
<feature type="zinc finger region" description="CHC2-type" evidence="12">
    <location>
        <begin position="35"/>
        <end position="59"/>
    </location>
</feature>
<dbReference type="EMBL" id="PCSX01000007">
    <property type="protein sequence ID" value="PIP58432.1"/>
    <property type="molecule type" value="Genomic_DNA"/>
</dbReference>
<dbReference type="NCBIfam" id="TIGR01391">
    <property type="entry name" value="dnaG"/>
    <property type="match status" value="1"/>
</dbReference>
<protein>
    <recommendedName>
        <fullName evidence="12">DNA primase</fullName>
        <ecNumber evidence="12">2.7.7.101</ecNumber>
    </recommendedName>
</protein>
<evidence type="ECO:0000256" key="3">
    <source>
        <dbReference type="ARBA" id="ARBA00022679"/>
    </source>
</evidence>
<evidence type="ECO:0000313" key="15">
    <source>
        <dbReference type="Proteomes" id="UP000229334"/>
    </source>
</evidence>
<evidence type="ECO:0000256" key="2">
    <source>
        <dbReference type="ARBA" id="ARBA00022515"/>
    </source>
</evidence>
<comment type="function">
    <text evidence="12">RNA polymerase that catalyzes the synthesis of short RNA molecules used as primers for DNA polymerase during DNA replication.</text>
</comment>
<dbReference type="GO" id="GO:0008270">
    <property type="term" value="F:zinc ion binding"/>
    <property type="evidence" value="ECO:0007669"/>
    <property type="project" value="UniProtKB-UniRule"/>
</dbReference>
<keyword evidence="1 12" id="KW-0240">DNA-directed RNA polymerase</keyword>
<evidence type="ECO:0000256" key="10">
    <source>
        <dbReference type="ARBA" id="ARBA00023125"/>
    </source>
</evidence>
<evidence type="ECO:0000256" key="1">
    <source>
        <dbReference type="ARBA" id="ARBA00022478"/>
    </source>
</evidence>
<dbReference type="SMART" id="SM00400">
    <property type="entry name" value="ZnF_CHCC"/>
    <property type="match status" value="1"/>
</dbReference>
<dbReference type="GO" id="GO:0005737">
    <property type="term" value="C:cytoplasm"/>
    <property type="evidence" value="ECO:0007669"/>
    <property type="project" value="TreeGrafter"/>
</dbReference>
<reference evidence="14 15" key="1">
    <citation type="submission" date="2017-09" db="EMBL/GenBank/DDBJ databases">
        <title>Depth-based differentiation of microbial function through sediment-hosted aquifers and enrichment of novel symbionts in the deep terrestrial subsurface.</title>
        <authorList>
            <person name="Probst A.J."/>
            <person name="Ladd B."/>
            <person name="Jarett J.K."/>
            <person name="Geller-Mcgrath D.E."/>
            <person name="Sieber C.M."/>
            <person name="Emerson J.B."/>
            <person name="Anantharaman K."/>
            <person name="Thomas B.C."/>
            <person name="Malmstrom R."/>
            <person name="Stieglmeier M."/>
            <person name="Klingl A."/>
            <person name="Woyke T."/>
            <person name="Ryan C.M."/>
            <person name="Banfield J.F."/>
        </authorList>
    </citation>
    <scope>NUCLEOTIDE SEQUENCE [LARGE SCALE GENOMIC DNA]</scope>
    <source>
        <strain evidence="14">CG22_combo_CG10-13_8_21_14_all_37_9</strain>
    </source>
</reference>
<evidence type="ECO:0000313" key="14">
    <source>
        <dbReference type="EMBL" id="PIP58432.1"/>
    </source>
</evidence>
<dbReference type="InterPro" id="IPR013264">
    <property type="entry name" value="DNAG_N"/>
</dbReference>